<gene>
    <name evidence="2" type="ORF">GSMUA_272950.1</name>
</gene>
<dbReference type="Gramene" id="Ma05_t20960.1">
    <property type="protein sequence ID" value="Ma05_p20960.1"/>
    <property type="gene ID" value="Ma05_g20960"/>
</dbReference>
<keyword evidence="1" id="KW-0472">Membrane</keyword>
<sequence>MKLVKFFIFFNVNFFWYMIDAYIRTQTIFFILYILLMKPWLIFRNN</sequence>
<dbReference type="InParanoid" id="A0A804J6T0"/>
<dbReference type="EnsemblPlants" id="Ma05_t20960.1">
    <property type="protein sequence ID" value="Ma05_p20960.1"/>
    <property type="gene ID" value="Ma05_g20960"/>
</dbReference>
<accession>A0A804J6T0</accession>
<reference evidence="2" key="1">
    <citation type="submission" date="2021-03" db="EMBL/GenBank/DDBJ databases">
        <authorList>
            <consortium name="Genoscope - CEA"/>
            <person name="William W."/>
        </authorList>
    </citation>
    <scope>NUCLEOTIDE SEQUENCE</scope>
    <source>
        <strain evidence="2">Doubled-haploid Pahang</strain>
    </source>
</reference>
<feature type="transmembrane region" description="Helical" evidence="1">
    <location>
        <begin position="14"/>
        <end position="36"/>
    </location>
</feature>
<evidence type="ECO:0000313" key="2">
    <source>
        <dbReference type="EMBL" id="CAG1839118.1"/>
    </source>
</evidence>
<dbReference type="Proteomes" id="UP000012960">
    <property type="component" value="Unplaced"/>
</dbReference>
<keyword evidence="1" id="KW-1133">Transmembrane helix</keyword>
<dbReference type="EMBL" id="HG996470">
    <property type="protein sequence ID" value="CAG1839118.1"/>
    <property type="molecule type" value="Genomic_DNA"/>
</dbReference>
<organism evidence="3 4">
    <name type="scientific">Musa acuminata subsp. malaccensis</name>
    <name type="common">Wild banana</name>
    <name type="synonym">Musa malaccensis</name>
    <dbReference type="NCBI Taxonomy" id="214687"/>
    <lineage>
        <taxon>Eukaryota</taxon>
        <taxon>Viridiplantae</taxon>
        <taxon>Streptophyta</taxon>
        <taxon>Embryophyta</taxon>
        <taxon>Tracheophyta</taxon>
        <taxon>Spermatophyta</taxon>
        <taxon>Magnoliopsida</taxon>
        <taxon>Liliopsida</taxon>
        <taxon>Zingiberales</taxon>
        <taxon>Musaceae</taxon>
        <taxon>Musa</taxon>
    </lineage>
</organism>
<dbReference type="AlphaFoldDB" id="A0A804J6T0"/>
<evidence type="ECO:0000313" key="3">
    <source>
        <dbReference type="EnsemblPlants" id="Ma05_p20960.1"/>
    </source>
</evidence>
<keyword evidence="4" id="KW-1185">Reference proteome</keyword>
<protein>
    <submittedName>
        <fullName evidence="2">(wild Malaysian banana) hypothetical protein</fullName>
    </submittedName>
</protein>
<name>A0A804J6T0_MUSAM</name>
<proteinExistence type="predicted"/>
<reference evidence="3" key="2">
    <citation type="submission" date="2021-05" db="UniProtKB">
        <authorList>
            <consortium name="EnsemblPlants"/>
        </authorList>
    </citation>
    <scope>IDENTIFICATION</scope>
    <source>
        <strain evidence="3">subsp. malaccensis</strain>
    </source>
</reference>
<keyword evidence="1" id="KW-0812">Transmembrane</keyword>
<evidence type="ECO:0000256" key="1">
    <source>
        <dbReference type="SAM" id="Phobius"/>
    </source>
</evidence>
<evidence type="ECO:0000313" key="4">
    <source>
        <dbReference type="Proteomes" id="UP000012960"/>
    </source>
</evidence>